<dbReference type="HAMAP" id="MF_00760">
    <property type="entry name" value="UPF0302"/>
    <property type="match status" value="1"/>
</dbReference>
<dbReference type="Gene3D" id="4.10.810.10">
    <property type="entry name" value="Virus Scaffolding Protein, Chain A"/>
    <property type="match status" value="1"/>
</dbReference>
<dbReference type="SMART" id="SM00914">
    <property type="entry name" value="IDEAL"/>
    <property type="match status" value="1"/>
</dbReference>
<accession>A0A094WMZ2</accession>
<evidence type="ECO:0000256" key="1">
    <source>
        <dbReference type="HAMAP-Rule" id="MF_00760"/>
    </source>
</evidence>
<comment type="caution">
    <text evidence="3">The sequence shown here is derived from an EMBL/GenBank/DDBJ whole genome shotgun (WGS) entry which is preliminary data.</text>
</comment>
<dbReference type="Proteomes" id="UP000297014">
    <property type="component" value="Unassembled WGS sequence"/>
</dbReference>
<dbReference type="InterPro" id="IPR011188">
    <property type="entry name" value="UPF0302"/>
</dbReference>
<evidence type="ECO:0000313" key="5">
    <source>
        <dbReference type="Proteomes" id="UP000002754"/>
    </source>
</evidence>
<evidence type="ECO:0000313" key="4">
    <source>
        <dbReference type="EMBL" id="THG92014.1"/>
    </source>
</evidence>
<comment type="similarity">
    <text evidence="1">Belongs to the UPF0302 family.</text>
</comment>
<feature type="domain" description="IDEAL" evidence="2">
    <location>
        <begin position="139"/>
        <end position="175"/>
    </location>
</feature>
<dbReference type="Pfam" id="PF08858">
    <property type="entry name" value="IDEAL"/>
    <property type="match status" value="1"/>
</dbReference>
<organism evidence="3 5">
    <name type="scientific">Alkalihalobacillus alcalophilus ATCC 27647 = CGMCC 1.3604</name>
    <dbReference type="NCBI Taxonomy" id="1218173"/>
    <lineage>
        <taxon>Bacteria</taxon>
        <taxon>Bacillati</taxon>
        <taxon>Bacillota</taxon>
        <taxon>Bacilli</taxon>
        <taxon>Bacillales</taxon>
        <taxon>Bacillaceae</taxon>
        <taxon>Alkalihalobacillus</taxon>
    </lineage>
</organism>
<dbReference type="NCBIfam" id="NF002965">
    <property type="entry name" value="PRK03636.1"/>
    <property type="match status" value="1"/>
</dbReference>
<protein>
    <recommendedName>
        <fullName evidence="1">UPF0302 protein AJ85_21080</fullName>
    </recommendedName>
</protein>
<dbReference type="EMBL" id="ALPT02000001">
    <property type="protein sequence ID" value="KGA99129.1"/>
    <property type="molecule type" value="Genomic_DNA"/>
</dbReference>
<gene>
    <name evidence="4" type="ORF">AJ85_21080</name>
    <name evidence="3" type="ORF">BALCAV_0200290</name>
</gene>
<dbReference type="InterPro" id="IPR038091">
    <property type="entry name" value="UPF0302_N_sf"/>
</dbReference>
<evidence type="ECO:0000313" key="3">
    <source>
        <dbReference type="EMBL" id="KGA99129.1"/>
    </source>
</evidence>
<name>A0A094WMZ2_ALKAL</name>
<dbReference type="OrthoDB" id="2155814at2"/>
<dbReference type="InterPro" id="IPR027393">
    <property type="entry name" value="Virus_scaffolding_prot_C"/>
</dbReference>
<dbReference type="AlphaFoldDB" id="A0A094WMZ2"/>
<dbReference type="Proteomes" id="UP000002754">
    <property type="component" value="Unassembled WGS sequence"/>
</dbReference>
<reference evidence="4 6" key="2">
    <citation type="submission" date="2014-01" db="EMBL/GenBank/DDBJ databases">
        <title>Draft genome sequencing of Bacillus alcalophilus CGMCC 1.3604.</title>
        <authorList>
            <person name="Yang J."/>
            <person name="Diao L."/>
            <person name="Yang S."/>
        </authorList>
    </citation>
    <scope>NUCLEOTIDE SEQUENCE [LARGE SCALE GENOMIC DNA]</scope>
    <source>
        <strain evidence="4 6">CGMCC 1.3604</strain>
    </source>
</reference>
<dbReference type="STRING" id="1218173.BALCAV_0200290"/>
<evidence type="ECO:0000259" key="2">
    <source>
        <dbReference type="SMART" id="SM00914"/>
    </source>
</evidence>
<dbReference type="InterPro" id="IPR014957">
    <property type="entry name" value="IDEAL_dom"/>
</dbReference>
<dbReference type="Gene3D" id="3.40.1530.30">
    <property type="entry name" value="Uncharacterised family UPF0302, N-terminal domain"/>
    <property type="match status" value="1"/>
</dbReference>
<dbReference type="InterPro" id="IPR014963">
    <property type="entry name" value="UPF0302_N"/>
</dbReference>
<evidence type="ECO:0000313" key="6">
    <source>
        <dbReference type="Proteomes" id="UP000297014"/>
    </source>
</evidence>
<proteinExistence type="inferred from homology"/>
<sequence length="181" mass="21304">MSSIVPVVEKKDFLRNFLKQFDLKRRECAWLLNYLMSDDDLMEKVHFVEYADNAPKSLIISANGVDKPPFSFHKFNHITTDAEKAFHDIRLNQTEDIYIELHFLGARTYPPYLAVLEDNPYLPESKERMQLAEQHAEKILSISLITFKKQQLLDKIDQALDSRDEKQFQILSKQLKELNEM</sequence>
<dbReference type="RefSeq" id="WP_003323148.1">
    <property type="nucleotide sequence ID" value="NZ_ALPT02000001.1"/>
</dbReference>
<reference evidence="3 5" key="1">
    <citation type="journal article" date="2014" name="Genome Announc.">
        <title>Draft Genome Sequence of Bacillus alcalophilus AV1934, a Classic Alkaliphile Isolated from Human Feces in 1934.</title>
        <authorList>
            <person name="Attie O."/>
            <person name="Jayaprakash A."/>
            <person name="Shah H."/>
            <person name="Paulsen I.T."/>
            <person name="Morino M."/>
            <person name="Takahashi Y."/>
            <person name="Narumi I."/>
            <person name="Sachidanandam R."/>
            <person name="Satoh K."/>
            <person name="Ito M."/>
            <person name="Krulwich T.A."/>
        </authorList>
    </citation>
    <scope>NUCLEOTIDE SEQUENCE [LARGE SCALE GENOMIC DNA]</scope>
    <source>
        <strain evidence="3 5">AV1934</strain>
    </source>
</reference>
<dbReference type="PIRSF" id="PIRSF007165">
    <property type="entry name" value="UCP007165"/>
    <property type="match status" value="1"/>
</dbReference>
<keyword evidence="5" id="KW-1185">Reference proteome</keyword>
<dbReference type="eggNOG" id="COG5582">
    <property type="taxonomic scope" value="Bacteria"/>
</dbReference>
<dbReference type="EMBL" id="JALP01000027">
    <property type="protein sequence ID" value="THG92014.1"/>
    <property type="molecule type" value="Genomic_DNA"/>
</dbReference>
<dbReference type="Pfam" id="PF08864">
    <property type="entry name" value="UPF0302"/>
    <property type="match status" value="1"/>
</dbReference>